<evidence type="ECO:0000313" key="2">
    <source>
        <dbReference type="Proteomes" id="UP000008021"/>
    </source>
</evidence>
<dbReference type="EnsemblPlants" id="OMERI04G01970.2">
    <property type="protein sequence ID" value="OMERI04G01970.2"/>
    <property type="gene ID" value="OMERI04G01970"/>
</dbReference>
<organism evidence="1">
    <name type="scientific">Oryza meridionalis</name>
    <dbReference type="NCBI Taxonomy" id="40149"/>
    <lineage>
        <taxon>Eukaryota</taxon>
        <taxon>Viridiplantae</taxon>
        <taxon>Streptophyta</taxon>
        <taxon>Embryophyta</taxon>
        <taxon>Tracheophyta</taxon>
        <taxon>Spermatophyta</taxon>
        <taxon>Magnoliopsida</taxon>
        <taxon>Liliopsida</taxon>
        <taxon>Poales</taxon>
        <taxon>Poaceae</taxon>
        <taxon>BOP clade</taxon>
        <taxon>Oryzoideae</taxon>
        <taxon>Oryzeae</taxon>
        <taxon>Oryzinae</taxon>
        <taxon>Oryza</taxon>
    </lineage>
</organism>
<dbReference type="Proteomes" id="UP000008021">
    <property type="component" value="Chromosome 2"/>
</dbReference>
<reference evidence="1" key="2">
    <citation type="submission" date="2018-05" db="EMBL/GenBank/DDBJ databases">
        <title>OmerRS3 (Oryza meridionalis Reference Sequence Version 3).</title>
        <authorList>
            <person name="Zhang J."/>
            <person name="Kudrna D."/>
            <person name="Lee S."/>
            <person name="Talag J."/>
            <person name="Welchert J."/>
            <person name="Wing R.A."/>
        </authorList>
    </citation>
    <scope>NUCLEOTIDE SEQUENCE [LARGE SCALE GENOMIC DNA]</scope>
    <source>
        <strain evidence="1">OR44</strain>
    </source>
</reference>
<dbReference type="Gramene" id="OMERI02G17910.2">
    <property type="protein sequence ID" value="OMERI02G17910.2"/>
    <property type="gene ID" value="OMERI02G17910"/>
</dbReference>
<proteinExistence type="predicted"/>
<sequence>MISMLKNRTYQMRIGAQTTMSIILMDVLKDVGDQQNWQMLKIFQLELRLLSNWTVSMHLAHNLLQFLDPI</sequence>
<name>A0A0E0CL05_9ORYZ</name>
<keyword evidence="2" id="KW-1185">Reference proteome</keyword>
<dbReference type="HOGENOM" id="CLU_2762071_0_0_1"/>
<accession>A0A0E0CL05</accession>
<evidence type="ECO:0000313" key="1">
    <source>
        <dbReference type="EnsemblPlants" id="OMERI02G17910.2"/>
    </source>
</evidence>
<dbReference type="AlphaFoldDB" id="A0A0E0CL05"/>
<reference evidence="1" key="1">
    <citation type="submission" date="2015-04" db="UniProtKB">
        <authorList>
            <consortium name="EnsemblPlants"/>
        </authorList>
    </citation>
    <scope>IDENTIFICATION</scope>
</reference>
<dbReference type="Gramene" id="OMERI04G01970.2">
    <property type="protein sequence ID" value="OMERI04G01970.2"/>
    <property type="gene ID" value="OMERI04G01970"/>
</dbReference>
<dbReference type="Proteomes" id="UP000008021">
    <property type="component" value="Chromosome 4"/>
</dbReference>
<protein>
    <submittedName>
        <fullName evidence="1">Uncharacterized protein</fullName>
    </submittedName>
</protein>
<dbReference type="EnsemblPlants" id="OMERI02G17910.2">
    <property type="protein sequence ID" value="OMERI02G17910.2"/>
    <property type="gene ID" value="OMERI02G17910"/>
</dbReference>